<evidence type="ECO:0000313" key="2">
    <source>
        <dbReference type="EMBL" id="UTF53301.1"/>
    </source>
</evidence>
<dbReference type="KEGG" id="sawl:NGM29_16260"/>
<organism evidence="2 3">
    <name type="scientific">Natronosalvus rutilus</name>
    <dbReference type="NCBI Taxonomy" id="2953753"/>
    <lineage>
        <taxon>Archaea</taxon>
        <taxon>Methanobacteriati</taxon>
        <taxon>Methanobacteriota</taxon>
        <taxon>Stenosarchaea group</taxon>
        <taxon>Halobacteria</taxon>
        <taxon>Halobacteriales</taxon>
        <taxon>Natrialbaceae</taxon>
        <taxon>Natronosalvus</taxon>
    </lineage>
</organism>
<dbReference type="InterPro" id="IPR027417">
    <property type="entry name" value="P-loop_NTPase"/>
</dbReference>
<accession>A0A9E7N9I6</accession>
<feature type="region of interest" description="Disordered" evidence="1">
    <location>
        <begin position="229"/>
        <end position="250"/>
    </location>
</feature>
<protein>
    <submittedName>
        <fullName evidence="2">Uncharacterized protein</fullName>
    </submittedName>
</protein>
<evidence type="ECO:0000313" key="3">
    <source>
        <dbReference type="Proteomes" id="UP001056855"/>
    </source>
</evidence>
<dbReference type="EMBL" id="CP100355">
    <property type="protein sequence ID" value="UTF53301.1"/>
    <property type="molecule type" value="Genomic_DNA"/>
</dbReference>
<proteinExistence type="predicted"/>
<keyword evidence="3" id="KW-1185">Reference proteome</keyword>
<dbReference type="AlphaFoldDB" id="A0A9E7N9I6"/>
<dbReference type="Proteomes" id="UP001056855">
    <property type="component" value="Chromosome"/>
</dbReference>
<dbReference type="GeneID" id="73291632"/>
<name>A0A9E7N9I6_9EURY</name>
<reference evidence="2" key="1">
    <citation type="submission" date="2022-06" db="EMBL/GenBank/DDBJ databases">
        <title>Diverse halophilic archaea isolated from saline environments.</title>
        <authorList>
            <person name="Cui H.-L."/>
        </authorList>
    </citation>
    <scope>NUCLEOTIDE SEQUENCE</scope>
    <source>
        <strain evidence="2">WLHS1</strain>
    </source>
</reference>
<evidence type="ECO:0000256" key="1">
    <source>
        <dbReference type="SAM" id="MobiDB-lite"/>
    </source>
</evidence>
<gene>
    <name evidence="2" type="ORF">NGM29_16260</name>
</gene>
<dbReference type="Gene3D" id="3.40.50.300">
    <property type="entry name" value="P-loop containing nucleotide triphosphate hydrolases"/>
    <property type="match status" value="1"/>
</dbReference>
<sequence length="250" mass="27367">MTVITHDSTLEPGLTLLRTPSRQSAAVHRLVCEYLADIRASPERPDRPPEKSATGDGLRGRAYWIDAGNVASTHALYECAPGSGRALERLRIARAFTAYQHHSLVQAVVRRADADTPLVVAPNVASLYQDGDLREWERTDLLASTLAVLGELGRGLECPVVITSGPDVPGATVERLEAAADSVVECTRTREGLRFEGAGFETMGYWHGPVWQTTIPYWVDLFGTVDPERPWESRTRTSHPSIDPLEGVLA</sequence>
<dbReference type="RefSeq" id="WP_254157641.1">
    <property type="nucleotide sequence ID" value="NZ_CP100355.1"/>
</dbReference>